<gene>
    <name evidence="4" type="ORF">g.8747</name>
</gene>
<dbReference type="EMBL" id="GEDC01020151">
    <property type="protein sequence ID" value="JAS17147.1"/>
    <property type="molecule type" value="Transcribed_RNA"/>
</dbReference>
<accession>A0A1B6CUQ0</accession>
<feature type="disulfide bond" evidence="1">
    <location>
        <begin position="96"/>
        <end position="105"/>
    </location>
</feature>
<dbReference type="AlphaFoldDB" id="A0A1B6CUQ0"/>
<keyword evidence="1" id="KW-0245">EGF-like domain</keyword>
<dbReference type="InterPro" id="IPR000742">
    <property type="entry name" value="EGF"/>
</dbReference>
<keyword evidence="1" id="KW-1015">Disulfide bond</keyword>
<keyword evidence="2" id="KW-0732">Signal</keyword>
<sequence length="116" mass="12970">MFLAIIIIIFMKIKLELCSMTKVICKQTSMCGDCGVCLMKSSTNEGYCESKYYHDLFVLNPPDCSIKDHCSDNNGKNKCLNGGICKSIFGGYFCKCKSFYHGQNCELKSGKGKFVQ</sequence>
<dbReference type="SUPFAM" id="SSF57196">
    <property type="entry name" value="EGF/Laminin"/>
    <property type="match status" value="1"/>
</dbReference>
<evidence type="ECO:0000256" key="2">
    <source>
        <dbReference type="SAM" id="SignalP"/>
    </source>
</evidence>
<comment type="caution">
    <text evidence="1">Lacks conserved residue(s) required for the propagation of feature annotation.</text>
</comment>
<feature type="non-terminal residue" evidence="4">
    <location>
        <position position="116"/>
    </location>
</feature>
<proteinExistence type="predicted"/>
<dbReference type="PROSITE" id="PS00022">
    <property type="entry name" value="EGF_1"/>
    <property type="match status" value="1"/>
</dbReference>
<evidence type="ECO:0000259" key="3">
    <source>
        <dbReference type="PROSITE" id="PS50026"/>
    </source>
</evidence>
<dbReference type="Pfam" id="PF00008">
    <property type="entry name" value="EGF"/>
    <property type="match status" value="1"/>
</dbReference>
<evidence type="ECO:0000313" key="4">
    <source>
        <dbReference type="EMBL" id="JAS17147.1"/>
    </source>
</evidence>
<reference evidence="4" key="1">
    <citation type="submission" date="2015-12" db="EMBL/GenBank/DDBJ databases">
        <title>De novo transcriptome assembly of four potential Pierce s Disease insect vectors from Arizona vineyards.</title>
        <authorList>
            <person name="Tassone E.E."/>
        </authorList>
    </citation>
    <scope>NUCLEOTIDE SEQUENCE</scope>
</reference>
<organism evidence="4">
    <name type="scientific">Clastoptera arizonana</name>
    <name type="common">Arizona spittle bug</name>
    <dbReference type="NCBI Taxonomy" id="38151"/>
    <lineage>
        <taxon>Eukaryota</taxon>
        <taxon>Metazoa</taxon>
        <taxon>Ecdysozoa</taxon>
        <taxon>Arthropoda</taxon>
        <taxon>Hexapoda</taxon>
        <taxon>Insecta</taxon>
        <taxon>Pterygota</taxon>
        <taxon>Neoptera</taxon>
        <taxon>Paraneoptera</taxon>
        <taxon>Hemiptera</taxon>
        <taxon>Auchenorrhyncha</taxon>
        <taxon>Cercopoidea</taxon>
        <taxon>Clastopteridae</taxon>
        <taxon>Clastoptera</taxon>
    </lineage>
</organism>
<protein>
    <recommendedName>
        <fullName evidence="3">EGF-like domain-containing protein</fullName>
    </recommendedName>
</protein>
<feature type="chain" id="PRO_5008580673" description="EGF-like domain-containing protein" evidence="2">
    <location>
        <begin position="19"/>
        <end position="116"/>
    </location>
</feature>
<dbReference type="PROSITE" id="PS50026">
    <property type="entry name" value="EGF_3"/>
    <property type="match status" value="1"/>
</dbReference>
<dbReference type="Gene3D" id="2.10.25.10">
    <property type="entry name" value="Laminin"/>
    <property type="match status" value="1"/>
</dbReference>
<name>A0A1B6CUQ0_9HEMI</name>
<dbReference type="CDD" id="cd00054">
    <property type="entry name" value="EGF_CA"/>
    <property type="match status" value="1"/>
</dbReference>
<feature type="domain" description="EGF-like" evidence="3">
    <location>
        <begin position="66"/>
        <end position="106"/>
    </location>
</feature>
<dbReference type="SMART" id="SM00181">
    <property type="entry name" value="EGF"/>
    <property type="match status" value="1"/>
</dbReference>
<evidence type="ECO:0000256" key="1">
    <source>
        <dbReference type="PROSITE-ProRule" id="PRU00076"/>
    </source>
</evidence>
<feature type="signal peptide" evidence="2">
    <location>
        <begin position="1"/>
        <end position="18"/>
    </location>
</feature>